<protein>
    <submittedName>
        <fullName evidence="2">Uncharacterized protein</fullName>
    </submittedName>
</protein>
<comment type="caution">
    <text evidence="2">The sequence shown here is derived from an EMBL/GenBank/DDBJ whole genome shotgun (WGS) entry which is preliminary data.</text>
</comment>
<organism evidence="2 3">
    <name type="scientific">Salinibacterium amurskyense</name>
    <dbReference type="NCBI Taxonomy" id="205941"/>
    <lineage>
        <taxon>Bacteria</taxon>
        <taxon>Bacillati</taxon>
        <taxon>Actinomycetota</taxon>
        <taxon>Actinomycetes</taxon>
        <taxon>Micrococcales</taxon>
        <taxon>Microbacteriaceae</taxon>
        <taxon>Salinibacterium</taxon>
    </lineage>
</organism>
<dbReference type="EMBL" id="PGFH01000001">
    <property type="protein sequence ID" value="PJJ80921.1"/>
    <property type="molecule type" value="Genomic_DNA"/>
</dbReference>
<name>A0A2M9D5C7_9MICO</name>
<keyword evidence="1" id="KW-1133">Transmembrane helix</keyword>
<reference evidence="2 3" key="1">
    <citation type="submission" date="2017-11" db="EMBL/GenBank/DDBJ databases">
        <title>Genomic Encyclopedia of Archaeal and Bacterial Type Strains, Phase II (KMG-II): From Individual Species to Whole Genera.</title>
        <authorList>
            <person name="Goeker M."/>
        </authorList>
    </citation>
    <scope>NUCLEOTIDE SEQUENCE [LARGE SCALE GENOMIC DNA]</scope>
    <source>
        <strain evidence="2 3">DSM 16400</strain>
    </source>
</reference>
<sequence length="64" mass="6891">MTNNTRSTAALFWSGVIVAAGSLILLLLRALTDSLTTLGVLAHLATFTVGLVLIWQHRRATKKS</sequence>
<keyword evidence="1" id="KW-0812">Transmembrane</keyword>
<accession>A0A2M9D5C7</accession>
<evidence type="ECO:0000313" key="2">
    <source>
        <dbReference type="EMBL" id="PJJ80921.1"/>
    </source>
</evidence>
<evidence type="ECO:0000256" key="1">
    <source>
        <dbReference type="SAM" id="Phobius"/>
    </source>
</evidence>
<proteinExistence type="predicted"/>
<dbReference type="Proteomes" id="UP000231742">
    <property type="component" value="Unassembled WGS sequence"/>
</dbReference>
<feature type="transmembrane region" description="Helical" evidence="1">
    <location>
        <begin position="37"/>
        <end position="55"/>
    </location>
</feature>
<keyword evidence="3" id="KW-1185">Reference proteome</keyword>
<gene>
    <name evidence="2" type="ORF">CLV85_0088</name>
</gene>
<feature type="transmembrane region" description="Helical" evidence="1">
    <location>
        <begin position="12"/>
        <end position="31"/>
    </location>
</feature>
<dbReference type="RefSeq" id="WP_100387658.1">
    <property type="nucleotide sequence ID" value="NZ_BMZU01000001.1"/>
</dbReference>
<dbReference type="AlphaFoldDB" id="A0A2M9D5C7"/>
<evidence type="ECO:0000313" key="3">
    <source>
        <dbReference type="Proteomes" id="UP000231742"/>
    </source>
</evidence>
<keyword evidence="1" id="KW-0472">Membrane</keyword>